<organism evidence="1 2">
    <name type="scientific">Glaciihabitans tibetensis</name>
    <dbReference type="NCBI Taxonomy" id="1266600"/>
    <lineage>
        <taxon>Bacteria</taxon>
        <taxon>Bacillati</taxon>
        <taxon>Actinomycetota</taxon>
        <taxon>Actinomycetes</taxon>
        <taxon>Micrococcales</taxon>
        <taxon>Microbacteriaceae</taxon>
        <taxon>Glaciihabitans</taxon>
    </lineage>
</organism>
<reference evidence="1 2" key="1">
    <citation type="submission" date="2018-03" db="EMBL/GenBank/DDBJ databases">
        <title>Genomic Encyclopedia of Type Strains, Phase III (KMG-III): the genomes of soil and plant-associated and newly described type strains.</title>
        <authorList>
            <person name="Whitman W."/>
        </authorList>
    </citation>
    <scope>NUCLEOTIDE SEQUENCE [LARGE SCALE GENOMIC DNA]</scope>
    <source>
        <strain evidence="1 2">CGMCC 1.12484</strain>
    </source>
</reference>
<comment type="caution">
    <text evidence="1">The sequence shown here is derived from an EMBL/GenBank/DDBJ whole genome shotgun (WGS) entry which is preliminary data.</text>
</comment>
<sequence>MPHGATQSADIQVVVTWMAPEDNLWVASVNGEYAGMVEFFDGHFVARDSSGHELSSHSNLPEAKAVVDERMTTAPSLLVAVHNTLHHMGETLAATLPRAAPQYHRSAAGPVTDH</sequence>
<dbReference type="AlphaFoldDB" id="A0A2T0V2F1"/>
<proteinExistence type="predicted"/>
<keyword evidence="2" id="KW-1185">Reference proteome</keyword>
<protein>
    <submittedName>
        <fullName evidence="1">Uncharacterized protein</fullName>
    </submittedName>
</protein>
<accession>A0A2T0V2F1</accession>
<name>A0A2T0V2F1_9MICO</name>
<evidence type="ECO:0000313" key="2">
    <source>
        <dbReference type="Proteomes" id="UP000237983"/>
    </source>
</evidence>
<dbReference type="EMBL" id="PVTL01000013">
    <property type="protein sequence ID" value="PRY64297.1"/>
    <property type="molecule type" value="Genomic_DNA"/>
</dbReference>
<dbReference type="Proteomes" id="UP000237983">
    <property type="component" value="Unassembled WGS sequence"/>
</dbReference>
<gene>
    <name evidence="1" type="ORF">B0I08_1134</name>
</gene>
<evidence type="ECO:0000313" key="1">
    <source>
        <dbReference type="EMBL" id="PRY64297.1"/>
    </source>
</evidence>